<dbReference type="CDD" id="cd00896">
    <property type="entry name" value="PI3Kc_III"/>
    <property type="match status" value="1"/>
</dbReference>
<protein>
    <recommendedName>
        <fullName evidence="14 15">Phosphatidylinositol 3-kinase VPS34</fullName>
        <ecNumber evidence="4 15">2.7.1.137</ecNumber>
    </recommendedName>
</protein>
<keyword evidence="6 15" id="KW-0547">Nucleotide-binding</keyword>
<evidence type="ECO:0000256" key="4">
    <source>
        <dbReference type="ARBA" id="ARBA00012073"/>
    </source>
</evidence>
<dbReference type="GO" id="GO:0006897">
    <property type="term" value="P:endocytosis"/>
    <property type="evidence" value="ECO:0007669"/>
    <property type="project" value="TreeGrafter"/>
</dbReference>
<evidence type="ECO:0000256" key="6">
    <source>
        <dbReference type="ARBA" id="ARBA00022741"/>
    </source>
</evidence>
<keyword evidence="12" id="KW-0472">Membrane</keyword>
<dbReference type="GO" id="GO:0000407">
    <property type="term" value="C:phagophore assembly site"/>
    <property type="evidence" value="ECO:0007669"/>
    <property type="project" value="TreeGrafter"/>
</dbReference>
<evidence type="ECO:0000256" key="13">
    <source>
        <dbReference type="ARBA" id="ARBA00023985"/>
    </source>
</evidence>
<dbReference type="InterPro" id="IPR011009">
    <property type="entry name" value="Kinase-like_dom_sf"/>
</dbReference>
<dbReference type="GO" id="GO:0005524">
    <property type="term" value="F:ATP binding"/>
    <property type="evidence" value="ECO:0007669"/>
    <property type="project" value="UniProtKB-UniRule"/>
</dbReference>
<evidence type="ECO:0000256" key="14">
    <source>
        <dbReference type="ARBA" id="ARBA00041128"/>
    </source>
</evidence>
<keyword evidence="8 15" id="KW-0418">Kinase</keyword>
<dbReference type="InterPro" id="IPR016024">
    <property type="entry name" value="ARM-type_fold"/>
</dbReference>
<evidence type="ECO:0000256" key="8">
    <source>
        <dbReference type="ARBA" id="ARBA00022777"/>
    </source>
</evidence>
<dbReference type="FunFam" id="3.30.1010.10:FF:000016">
    <property type="entry name" value="Phosphatidylinositol 3-kinase catalytic subunit type 3"/>
    <property type="match status" value="1"/>
</dbReference>
<dbReference type="AlphaFoldDB" id="A0AAN7WLH7"/>
<evidence type="ECO:0000256" key="10">
    <source>
        <dbReference type="ARBA" id="ARBA00023006"/>
    </source>
</evidence>
<dbReference type="Pfam" id="PF00792">
    <property type="entry name" value="PI3K_C2"/>
    <property type="match status" value="1"/>
</dbReference>
<evidence type="ECO:0000259" key="17">
    <source>
        <dbReference type="PROSITE" id="PS51545"/>
    </source>
</evidence>
<dbReference type="InterPro" id="IPR035892">
    <property type="entry name" value="C2_domain_sf"/>
</dbReference>
<dbReference type="InterPro" id="IPR001263">
    <property type="entry name" value="PI3K_accessory_dom"/>
</dbReference>
<dbReference type="GO" id="GO:0005794">
    <property type="term" value="C:Golgi apparatus"/>
    <property type="evidence" value="ECO:0007669"/>
    <property type="project" value="UniProtKB-SubCell"/>
</dbReference>
<comment type="caution">
    <text evidence="19">The sequence shown here is derived from an EMBL/GenBank/DDBJ whole genome shotgun (WGS) entry which is preliminary data.</text>
</comment>
<organism evidence="19 20">
    <name type="scientific">Arxiozyma heterogenica</name>
    <dbReference type="NCBI Taxonomy" id="278026"/>
    <lineage>
        <taxon>Eukaryota</taxon>
        <taxon>Fungi</taxon>
        <taxon>Dikarya</taxon>
        <taxon>Ascomycota</taxon>
        <taxon>Saccharomycotina</taxon>
        <taxon>Saccharomycetes</taxon>
        <taxon>Saccharomycetales</taxon>
        <taxon>Saccharomycetaceae</taxon>
        <taxon>Arxiozyma</taxon>
    </lineage>
</organism>
<dbReference type="SMART" id="SM00142">
    <property type="entry name" value="PI3K_C2"/>
    <property type="match status" value="1"/>
</dbReference>
<evidence type="ECO:0000256" key="11">
    <source>
        <dbReference type="ARBA" id="ARBA00023034"/>
    </source>
</evidence>
<dbReference type="SMART" id="SM00146">
    <property type="entry name" value="PI3Kc"/>
    <property type="match status" value="1"/>
</dbReference>
<dbReference type="InterPro" id="IPR057756">
    <property type="entry name" value="PI3-kinase_type3/VPS34_cat"/>
</dbReference>
<dbReference type="GO" id="GO:0010008">
    <property type="term" value="C:endosome membrane"/>
    <property type="evidence" value="ECO:0007669"/>
    <property type="project" value="UniProtKB-SubCell"/>
</dbReference>
<dbReference type="FunFam" id="1.10.1070.11:FF:000002">
    <property type="entry name" value="Phosphatidylinositol 3-kinase catalytic subunit type 3"/>
    <property type="match status" value="1"/>
</dbReference>
<dbReference type="CDD" id="cd08397">
    <property type="entry name" value="C2_PI3K_class_III"/>
    <property type="match status" value="1"/>
</dbReference>
<feature type="domain" description="PIK helical" evidence="17">
    <location>
        <begin position="303"/>
        <end position="542"/>
    </location>
</feature>
<accession>A0AAN7WLH7</accession>
<keyword evidence="5 15" id="KW-0808">Transferase</keyword>
<dbReference type="GO" id="GO:0005777">
    <property type="term" value="C:peroxisome"/>
    <property type="evidence" value="ECO:0007669"/>
    <property type="project" value="TreeGrafter"/>
</dbReference>
<dbReference type="SUPFAM" id="SSF56112">
    <property type="entry name" value="Protein kinase-like (PK-like)"/>
    <property type="match status" value="1"/>
</dbReference>
<evidence type="ECO:0000256" key="3">
    <source>
        <dbReference type="ARBA" id="ARBA00006209"/>
    </source>
</evidence>
<dbReference type="PIRSF" id="PIRSF000587">
    <property type="entry name" value="PI3K_Vps34"/>
    <property type="match status" value="1"/>
</dbReference>
<evidence type="ECO:0000259" key="18">
    <source>
        <dbReference type="PROSITE" id="PS51547"/>
    </source>
</evidence>
<dbReference type="SUPFAM" id="SSF49562">
    <property type="entry name" value="C2 domain (Calcium/lipid-binding domain, CaLB)"/>
    <property type="match status" value="1"/>
</dbReference>
<dbReference type="GO" id="GO:0034271">
    <property type="term" value="C:phosphatidylinositol 3-kinase complex, class III, type I"/>
    <property type="evidence" value="ECO:0007669"/>
    <property type="project" value="TreeGrafter"/>
</dbReference>
<dbReference type="EMBL" id="JAWIZZ010000046">
    <property type="protein sequence ID" value="KAK5779680.1"/>
    <property type="molecule type" value="Genomic_DNA"/>
</dbReference>
<evidence type="ECO:0000256" key="9">
    <source>
        <dbReference type="ARBA" id="ARBA00022840"/>
    </source>
</evidence>
<dbReference type="CDD" id="cd00870">
    <property type="entry name" value="PI3Ka_III"/>
    <property type="match status" value="1"/>
</dbReference>
<evidence type="ECO:0000256" key="7">
    <source>
        <dbReference type="ARBA" id="ARBA00022753"/>
    </source>
</evidence>
<dbReference type="SUPFAM" id="SSF48371">
    <property type="entry name" value="ARM repeat"/>
    <property type="match status" value="1"/>
</dbReference>
<dbReference type="PANTHER" id="PTHR10048">
    <property type="entry name" value="PHOSPHATIDYLINOSITOL KINASE"/>
    <property type="match status" value="1"/>
</dbReference>
<dbReference type="InterPro" id="IPR008290">
    <property type="entry name" value="PI3K_Vps34"/>
</dbReference>
<dbReference type="InterPro" id="IPR002420">
    <property type="entry name" value="PI3K-type_C2_dom"/>
</dbReference>
<dbReference type="Pfam" id="PF00454">
    <property type="entry name" value="PI3_PI4_kinase"/>
    <property type="match status" value="1"/>
</dbReference>
<dbReference type="Gene3D" id="1.10.1070.11">
    <property type="entry name" value="Phosphatidylinositol 3-/4-kinase, catalytic domain"/>
    <property type="match status" value="1"/>
</dbReference>
<dbReference type="Gene3D" id="1.25.40.70">
    <property type="entry name" value="Phosphatidylinositol 3-kinase, accessory domain (PIK)"/>
    <property type="match status" value="1"/>
</dbReference>
<dbReference type="Pfam" id="PF00613">
    <property type="entry name" value="PI3Ka"/>
    <property type="match status" value="1"/>
</dbReference>
<feature type="domain" description="C2 PI3K-type" evidence="18">
    <location>
        <begin position="30"/>
        <end position="184"/>
    </location>
</feature>
<keyword evidence="20" id="KW-1185">Reference proteome</keyword>
<keyword evidence="11" id="KW-0333">Golgi apparatus</keyword>
<evidence type="ECO:0000256" key="2">
    <source>
        <dbReference type="ARBA" id="ARBA00004481"/>
    </source>
</evidence>
<dbReference type="FunFam" id="1.25.40.70:FF:000019">
    <property type="entry name" value="Phosphatidylinositol 3-kinase VPS34"/>
    <property type="match status" value="1"/>
</dbReference>
<evidence type="ECO:0000313" key="19">
    <source>
        <dbReference type="EMBL" id="KAK5779680.1"/>
    </source>
</evidence>
<keyword evidence="9 15" id="KW-0067">ATP-binding</keyword>
<evidence type="ECO:0000256" key="12">
    <source>
        <dbReference type="ARBA" id="ARBA00023136"/>
    </source>
</evidence>
<evidence type="ECO:0000259" key="16">
    <source>
        <dbReference type="PROSITE" id="PS50290"/>
    </source>
</evidence>
<reference evidence="20" key="1">
    <citation type="submission" date="2023-07" db="EMBL/GenBank/DDBJ databases">
        <title>A draft genome of Kazachstania heterogenica Y-27499.</title>
        <authorList>
            <person name="Donic C."/>
            <person name="Kralova J.S."/>
            <person name="Fidel L."/>
            <person name="Ben-Dor S."/>
            <person name="Jung S."/>
        </authorList>
    </citation>
    <scope>NUCLEOTIDE SEQUENCE [LARGE SCALE GENOMIC DNA]</scope>
    <source>
        <strain evidence="20">Y27499</strain>
    </source>
</reference>
<dbReference type="PROSITE" id="PS51545">
    <property type="entry name" value="PIK_HELICAL"/>
    <property type="match status" value="1"/>
</dbReference>
<feature type="domain" description="PI3K/PI4K catalytic" evidence="16">
    <location>
        <begin position="609"/>
        <end position="875"/>
    </location>
</feature>
<comment type="catalytic activity">
    <reaction evidence="13">
        <text>a 1,2-diacyl-sn-glycero-3-phospho-(1D-myo-inositol) + ATP = a 1,2-diacyl-sn-glycero-3-phospho-(1D-myo-inositol-3-phosphate) + ADP + H(+)</text>
        <dbReference type="Rhea" id="RHEA:12709"/>
        <dbReference type="ChEBI" id="CHEBI:15378"/>
        <dbReference type="ChEBI" id="CHEBI:30616"/>
        <dbReference type="ChEBI" id="CHEBI:57880"/>
        <dbReference type="ChEBI" id="CHEBI:58088"/>
        <dbReference type="ChEBI" id="CHEBI:456216"/>
        <dbReference type="EC" id="2.7.1.137"/>
    </reaction>
    <physiologicalReaction direction="left-to-right" evidence="13">
        <dbReference type="Rhea" id="RHEA:12710"/>
    </physiologicalReaction>
</comment>
<dbReference type="InterPro" id="IPR000403">
    <property type="entry name" value="PI3/4_kinase_cat_dom"/>
</dbReference>
<dbReference type="GO" id="GO:0034272">
    <property type="term" value="C:phosphatidylinositol 3-kinase complex, class III, type II"/>
    <property type="evidence" value="ECO:0007669"/>
    <property type="project" value="TreeGrafter"/>
</dbReference>
<dbReference type="InterPro" id="IPR036940">
    <property type="entry name" value="PI3/4_kinase_cat_sf"/>
</dbReference>
<evidence type="ECO:0000256" key="1">
    <source>
        <dbReference type="ARBA" id="ARBA00004150"/>
    </source>
</evidence>
<dbReference type="InterPro" id="IPR018936">
    <property type="entry name" value="PI3/4_kinase_CS"/>
</dbReference>
<dbReference type="EC" id="2.7.1.137" evidence="4 15"/>
<comment type="subcellular location">
    <subcellularLocation>
        <location evidence="2">Endosome membrane</location>
        <topology evidence="2">Peripheral membrane protein</topology>
    </subcellularLocation>
    <subcellularLocation>
        <location evidence="1">Golgi apparatus</location>
        <location evidence="1">trans-Golgi network membrane</location>
        <topology evidence="1">Peripheral membrane protein</topology>
    </subcellularLocation>
</comment>
<dbReference type="GO" id="GO:0048015">
    <property type="term" value="P:phosphatidylinositol-mediated signaling"/>
    <property type="evidence" value="ECO:0007669"/>
    <property type="project" value="TreeGrafter"/>
</dbReference>
<dbReference type="PROSITE" id="PS50290">
    <property type="entry name" value="PI3_4_KINASE_3"/>
    <property type="match status" value="1"/>
</dbReference>
<comment type="similarity">
    <text evidence="3">Belongs to the PI3/PI4-kinase family. Type III PI4K subfamily.</text>
</comment>
<keyword evidence="10" id="KW-0072">Autophagy</keyword>
<dbReference type="Proteomes" id="UP001306508">
    <property type="component" value="Unassembled WGS sequence"/>
</dbReference>
<name>A0AAN7WLH7_9SACH</name>
<evidence type="ECO:0000256" key="15">
    <source>
        <dbReference type="PIRNR" id="PIRNR000587"/>
    </source>
</evidence>
<dbReference type="InterPro" id="IPR042236">
    <property type="entry name" value="PI3K_accessory_sf"/>
</dbReference>
<gene>
    <name evidence="19" type="ORF">RI543_002799</name>
</gene>
<evidence type="ECO:0000256" key="5">
    <source>
        <dbReference type="ARBA" id="ARBA00022679"/>
    </source>
</evidence>
<dbReference type="GO" id="GO:0016303">
    <property type="term" value="F:1-phosphatidylinositol-3-kinase activity"/>
    <property type="evidence" value="ECO:0007669"/>
    <property type="project" value="UniProtKB-UniRule"/>
</dbReference>
<dbReference type="GO" id="GO:0000045">
    <property type="term" value="P:autophagosome assembly"/>
    <property type="evidence" value="ECO:0007669"/>
    <property type="project" value="TreeGrafter"/>
</dbReference>
<keyword evidence="7" id="KW-0967">Endosome</keyword>
<dbReference type="Gene3D" id="3.30.1010.10">
    <property type="entry name" value="Phosphatidylinositol 3-kinase Catalytic Subunit, Chain A, domain 4"/>
    <property type="match status" value="1"/>
</dbReference>
<dbReference type="PROSITE" id="PS00916">
    <property type="entry name" value="PI3_4_KINASE_2"/>
    <property type="match status" value="1"/>
</dbReference>
<dbReference type="SMART" id="SM00145">
    <property type="entry name" value="PI3Ka"/>
    <property type="match status" value="1"/>
</dbReference>
<proteinExistence type="inferred from homology"/>
<dbReference type="PANTHER" id="PTHR10048:SF7">
    <property type="entry name" value="PHOSPHATIDYLINOSITOL 3-KINASE CATALYTIC SUBUNIT TYPE 3"/>
    <property type="match status" value="1"/>
</dbReference>
<sequence length="891" mass="103168">MKNITYAISQDLAVPFQIKIHSLEGEKPLLKASSRIKNSQLTQIESNIISCSQMQVSVQVIDKKSDRNLTLPVITPYIPFKGTRKWDYWITLPIQTQQLTPSCYLNIILWEYDGFKRVPFYQLVTSIFNKDTFQLKRGYEFIKFQYDDLNSVECLQDDEIYNNLNKFCLGEFKRTKWLDKLTLQNLNNLKLTRSWPLGTFVLNLEYPVYEFPIIYTDLESNQHPSNIPCFDNFEKLNSNITNNLMYNNDTKNTTKIGNESNMTISLGDKHESTLKFFDPDQYNYDPIEEKYRRLERASQHSDFDKRIKPTIKKRDYLKHIMEYPSGRQLSAHEKGSIWKYRYYLMNNKKALTKLLKSTNMSEESERTEVLELMNTWSEIDIEDAIELLGPSFTNISVRSYAVKRLKKASDQELELYLLQLVQALCFENVSNLADLSNSDFTIVSDVNNSQNQRFIQSIQVTKSFSDTIPDSNSKSKYNNYIEDSSENQLPIVISPLAEFLITRALSNIRLGIFFYWYLKSESKDNPCLQQIMQSFWDRLDLNNHEILNQQATLVDLLNQCCLEVKNSKDSITKKTELLSEILRTNIRHFLKGKAIILPLDPGIKIVDVVPEQSRVFKSSLSPLMITFRTDDNSTYSLMYKVGDDLRQDQFVLQIIRLMDVLLKNENVDLKLTPYKILATGSQEGSMQFVPNETMATILSKYHGVLPYLIRNFGDSNSELGVQDWVMDNFVKSCAGYCVITYILGVGDRHLDNLLITTDGHFFHVDFGYILGQDPKPFPPLMKLPPQIIEAFGGAGSSNYNKFRSYCFVAYSILRRNAGLILNLFELMKSSDIPDIRIDPDGAILKVKERFNLDMSEEEATEHFQTLINDSVNALLPIVIDHLHNLAQYWRS</sequence>
<dbReference type="PROSITE" id="PS51547">
    <property type="entry name" value="C2_PI3K"/>
    <property type="match status" value="1"/>
</dbReference>
<evidence type="ECO:0000313" key="20">
    <source>
        <dbReference type="Proteomes" id="UP001306508"/>
    </source>
</evidence>
<dbReference type="InterPro" id="IPR015433">
    <property type="entry name" value="PI3/4_kinase"/>
</dbReference>